<feature type="region of interest" description="Disordered" evidence="1">
    <location>
        <begin position="241"/>
        <end position="263"/>
    </location>
</feature>
<dbReference type="Proteomes" id="UP001295444">
    <property type="component" value="Unassembled WGS sequence"/>
</dbReference>
<feature type="region of interest" description="Disordered" evidence="1">
    <location>
        <begin position="1"/>
        <end position="31"/>
    </location>
</feature>
<feature type="compositionally biased region" description="Polar residues" evidence="1">
    <location>
        <begin position="61"/>
        <end position="71"/>
    </location>
</feature>
<feature type="compositionally biased region" description="Basic and acidic residues" evidence="1">
    <location>
        <begin position="14"/>
        <end position="26"/>
    </location>
</feature>
<evidence type="ECO:0000313" key="3">
    <source>
        <dbReference type="Proteomes" id="UP001295444"/>
    </source>
</evidence>
<comment type="caution">
    <text evidence="2">The sequence shown here is derived from an EMBL/GenBank/DDBJ whole genome shotgun (WGS) entry which is preliminary data.</text>
</comment>
<accession>A0AAD1WZA8</accession>
<dbReference type="AlphaFoldDB" id="A0AAD1WZA8"/>
<feature type="compositionally biased region" description="Basic residues" evidence="1">
    <location>
        <begin position="252"/>
        <end position="262"/>
    </location>
</feature>
<organism evidence="2 3">
    <name type="scientific">Pelobates cultripes</name>
    <name type="common">Western spadefoot toad</name>
    <dbReference type="NCBI Taxonomy" id="61616"/>
    <lineage>
        <taxon>Eukaryota</taxon>
        <taxon>Metazoa</taxon>
        <taxon>Chordata</taxon>
        <taxon>Craniata</taxon>
        <taxon>Vertebrata</taxon>
        <taxon>Euteleostomi</taxon>
        <taxon>Amphibia</taxon>
        <taxon>Batrachia</taxon>
        <taxon>Anura</taxon>
        <taxon>Pelobatoidea</taxon>
        <taxon>Pelobatidae</taxon>
        <taxon>Pelobates</taxon>
    </lineage>
</organism>
<gene>
    <name evidence="2" type="ORF">PECUL_23A038098</name>
</gene>
<proteinExistence type="predicted"/>
<evidence type="ECO:0000313" key="2">
    <source>
        <dbReference type="EMBL" id="CAH2330668.1"/>
    </source>
</evidence>
<feature type="compositionally biased region" description="Polar residues" evidence="1">
    <location>
        <begin position="118"/>
        <end position="132"/>
    </location>
</feature>
<keyword evidence="3" id="KW-1185">Reference proteome</keyword>
<feature type="region of interest" description="Disordered" evidence="1">
    <location>
        <begin position="60"/>
        <end position="142"/>
    </location>
</feature>
<reference evidence="2" key="1">
    <citation type="submission" date="2022-03" db="EMBL/GenBank/DDBJ databases">
        <authorList>
            <person name="Alioto T."/>
            <person name="Alioto T."/>
            <person name="Gomez Garrido J."/>
        </authorList>
    </citation>
    <scope>NUCLEOTIDE SEQUENCE</scope>
</reference>
<sequence>MRRSNLPTTAPAEKPGEQQSDMKRDNMAATTCTWPARKAELEAKLDELFAKFWTKLESREQQAGTNIPAQQLTLTRTDPAPPRAPATHKVSHSQQTRGAYGPKRQQLPTAVANHKTHTANSTQLPKHPQTTLRRQHTTTDRNGRRLKLPARAALKPICRIGAEARACPGTLLCKSWAIRPTHLTTQGDHVITRPMYTSSELGVHLEVTLPCHPYTRGDSRATADPWAHDPVDGVNGHVARAPAKASGQRHMAPGRRAPRKYGGRAAMRGAGRLAGLVRRNDKVTTMGQETVYLPKHTSGIG</sequence>
<evidence type="ECO:0000256" key="1">
    <source>
        <dbReference type="SAM" id="MobiDB-lite"/>
    </source>
</evidence>
<protein>
    <submittedName>
        <fullName evidence="2">Uncharacterized protein</fullName>
    </submittedName>
</protein>
<name>A0AAD1WZA8_PELCU</name>
<dbReference type="EMBL" id="CAKOES020000919">
    <property type="protein sequence ID" value="CAH2330668.1"/>
    <property type="molecule type" value="Genomic_DNA"/>
</dbReference>